<dbReference type="Gene3D" id="2.120.10.30">
    <property type="entry name" value="TolB, C-terminal domain"/>
    <property type="match status" value="1"/>
</dbReference>
<accession>A0A2P8E889</accession>
<dbReference type="SUPFAM" id="SSF63825">
    <property type="entry name" value="YWTD domain"/>
    <property type="match status" value="1"/>
</dbReference>
<dbReference type="Proteomes" id="UP000240708">
    <property type="component" value="Unassembled WGS sequence"/>
</dbReference>
<keyword evidence="2" id="KW-1185">Reference proteome</keyword>
<name>A0A2P8E889_9BACT</name>
<protein>
    <submittedName>
        <fullName evidence="1">6-bladed beta-propeller protein</fullName>
    </submittedName>
</protein>
<comment type="caution">
    <text evidence="1">The sequence shown here is derived from an EMBL/GenBank/DDBJ whole genome shotgun (WGS) entry which is preliminary data.</text>
</comment>
<dbReference type="InterPro" id="IPR011042">
    <property type="entry name" value="6-blade_b-propeller_TolB-like"/>
</dbReference>
<dbReference type="RefSeq" id="WP_106566684.1">
    <property type="nucleotide sequence ID" value="NZ_PYGF01000003.1"/>
</dbReference>
<evidence type="ECO:0000313" key="2">
    <source>
        <dbReference type="Proteomes" id="UP000240708"/>
    </source>
</evidence>
<dbReference type="AlphaFoldDB" id="A0A2P8E889"/>
<reference evidence="1 2" key="1">
    <citation type="submission" date="2018-03" db="EMBL/GenBank/DDBJ databases">
        <title>Genomic Encyclopedia of Archaeal and Bacterial Type Strains, Phase II (KMG-II): from individual species to whole genera.</title>
        <authorList>
            <person name="Goeker M."/>
        </authorList>
    </citation>
    <scope>NUCLEOTIDE SEQUENCE [LARGE SCALE GENOMIC DNA]</scope>
    <source>
        <strain evidence="1 2">DSM 28057</strain>
    </source>
</reference>
<gene>
    <name evidence="1" type="ORF">CLV48_103142</name>
</gene>
<sequence>MKRLFILLVLIACFSCSQKEMQKEGKKVIKVSLDNSTRGKFSDKFESIEYILLNAPDSTPLVGAYNFHFTDDLIYVRDMDLNNVMVFDQKGNLKKVIGSRGEGPGEFIQIDEFQVTDNQLYVQDTYLYKNLIYDLDGNFISEARNELNNVSFYHHKDYSLYFLGYYPDNGKYGFLRKDNQDGNVQGFYEIPDEIMGLGRFASANGFIQDTYNDRLYISLPYIPEVLQWDKATGIITNHLVFDFGKYNMTPKEKELTGSKKQEVLFRDNLVEKVKLFVPFQNGYFAHLRQGESTDHFIFLDKEFSIIYQAYDLQNDLDGISFKFPWTFTHDSIVFLIRSSRFYNSYLEEYSGKKIEVKKDSVHDFFQQFKHELKEDKWVLAKLKLK</sequence>
<dbReference type="Pfam" id="PF17170">
    <property type="entry name" value="DUF5128"/>
    <property type="match status" value="1"/>
</dbReference>
<organism evidence="1 2">
    <name type="scientific">Cecembia rubra</name>
    <dbReference type="NCBI Taxonomy" id="1485585"/>
    <lineage>
        <taxon>Bacteria</taxon>
        <taxon>Pseudomonadati</taxon>
        <taxon>Bacteroidota</taxon>
        <taxon>Cytophagia</taxon>
        <taxon>Cytophagales</taxon>
        <taxon>Cyclobacteriaceae</taxon>
        <taxon>Cecembia</taxon>
    </lineage>
</organism>
<dbReference type="OrthoDB" id="1098767at2"/>
<evidence type="ECO:0000313" key="1">
    <source>
        <dbReference type="EMBL" id="PSL05628.1"/>
    </source>
</evidence>
<proteinExistence type="predicted"/>
<dbReference type="EMBL" id="PYGF01000003">
    <property type="protein sequence ID" value="PSL05628.1"/>
    <property type="molecule type" value="Genomic_DNA"/>
</dbReference>